<dbReference type="InterPro" id="IPR036259">
    <property type="entry name" value="MFS_trans_sf"/>
</dbReference>
<feature type="transmembrane region" description="Helical" evidence="7">
    <location>
        <begin position="365"/>
        <end position="390"/>
    </location>
</feature>
<keyword evidence="4 7" id="KW-0812">Transmembrane</keyword>
<feature type="transmembrane region" description="Helical" evidence="7">
    <location>
        <begin position="314"/>
        <end position="334"/>
    </location>
</feature>
<dbReference type="EMBL" id="VRMG01000006">
    <property type="protein sequence ID" value="TXN30623.1"/>
    <property type="molecule type" value="Genomic_DNA"/>
</dbReference>
<feature type="transmembrane region" description="Helical" evidence="7">
    <location>
        <begin position="148"/>
        <end position="169"/>
    </location>
</feature>
<keyword evidence="3" id="KW-1003">Cell membrane</keyword>
<evidence type="ECO:0000256" key="6">
    <source>
        <dbReference type="ARBA" id="ARBA00023136"/>
    </source>
</evidence>
<feature type="transmembrane region" description="Helical" evidence="7">
    <location>
        <begin position="175"/>
        <end position="199"/>
    </location>
</feature>
<protein>
    <submittedName>
        <fullName evidence="9">MFS transporter</fullName>
    </submittedName>
</protein>
<sequence>MSHLTSVHPTGVKPPATRGRWIALVLLCAAQFMLILDVTVINVALPQLGRELNLDGGSASWAITAYVIPFGGLLLFGGRLSDLLGSQRIFLAGLALFTVASLFAGLADGAPWLFAARSAQGIGAALLSPAALATVTGRFSGADRHRALAIWGAVGAVGAAIGVLIGGILTEGAGWRWIFFINIPVGVLVAVLLPLVVPAVSAVRSGRRMDVPGAILVTLGAGSLIYGITSIGGTSLPVVWISLIGAAGVLFALFVMRERTARDPLLDLRIVARRPVQAGIVIMLGASALLVGSFFLLSFVLQNHHRLSALGARLAFFPVALATLVGAHLAGSLVSRLGGRLVAATAFAIAAIGAGVAAIEVETIPLLVAGVSVTALGLGSAFVAATTTAMSHVQPQELGVASGIINTFHELGAALGVATLSVIAAGSLAQPESTTGFVSAYATAAVVALGVAIIAALLVPAGRPAADAPRFAH</sequence>
<keyword evidence="6 7" id="KW-0472">Membrane</keyword>
<evidence type="ECO:0000256" key="3">
    <source>
        <dbReference type="ARBA" id="ARBA00022475"/>
    </source>
</evidence>
<dbReference type="RefSeq" id="WP_147783305.1">
    <property type="nucleotide sequence ID" value="NZ_VRMG01000006.1"/>
</dbReference>
<feature type="transmembrane region" description="Helical" evidence="7">
    <location>
        <begin position="211"/>
        <end position="232"/>
    </location>
</feature>
<reference evidence="9 10" key="1">
    <citation type="submission" date="2019-08" db="EMBL/GenBank/DDBJ databases">
        <title>Bacterial whole genome sequence for Glaciihabitans sp. CHu50b-6-2.</title>
        <authorList>
            <person name="Jin L."/>
        </authorList>
    </citation>
    <scope>NUCLEOTIDE SEQUENCE [LARGE SCALE GENOMIC DNA]</scope>
    <source>
        <strain evidence="9 10">CHu50b-6-2</strain>
    </source>
</reference>
<dbReference type="PANTHER" id="PTHR42718:SF46">
    <property type="entry name" value="BLR6921 PROTEIN"/>
    <property type="match status" value="1"/>
</dbReference>
<feature type="transmembrane region" description="Helical" evidence="7">
    <location>
        <begin position="89"/>
        <end position="107"/>
    </location>
</feature>
<feature type="transmembrane region" description="Helical" evidence="7">
    <location>
        <begin position="238"/>
        <end position="256"/>
    </location>
</feature>
<dbReference type="Gene3D" id="1.20.1250.20">
    <property type="entry name" value="MFS general substrate transporter like domains"/>
    <property type="match status" value="1"/>
</dbReference>
<organism evidence="9 10">
    <name type="scientific">Lacisediminihabitans profunda</name>
    <dbReference type="NCBI Taxonomy" id="2594790"/>
    <lineage>
        <taxon>Bacteria</taxon>
        <taxon>Bacillati</taxon>
        <taxon>Actinomycetota</taxon>
        <taxon>Actinomycetes</taxon>
        <taxon>Micrococcales</taxon>
        <taxon>Microbacteriaceae</taxon>
        <taxon>Lacisediminihabitans</taxon>
    </lineage>
</organism>
<dbReference type="CDD" id="cd17321">
    <property type="entry name" value="MFS_MMR_MDR_like"/>
    <property type="match status" value="1"/>
</dbReference>
<dbReference type="SUPFAM" id="SSF103473">
    <property type="entry name" value="MFS general substrate transporter"/>
    <property type="match status" value="1"/>
</dbReference>
<dbReference type="Proteomes" id="UP000321379">
    <property type="component" value="Unassembled WGS sequence"/>
</dbReference>
<name>A0A5C8UQ55_9MICO</name>
<keyword evidence="5 7" id="KW-1133">Transmembrane helix</keyword>
<feature type="transmembrane region" description="Helical" evidence="7">
    <location>
        <begin position="21"/>
        <end position="45"/>
    </location>
</feature>
<accession>A0A5C8UQ55</accession>
<dbReference type="AlphaFoldDB" id="A0A5C8UQ55"/>
<proteinExistence type="predicted"/>
<feature type="transmembrane region" description="Helical" evidence="7">
    <location>
        <begin position="57"/>
        <end position="77"/>
    </location>
</feature>
<evidence type="ECO:0000256" key="7">
    <source>
        <dbReference type="SAM" id="Phobius"/>
    </source>
</evidence>
<evidence type="ECO:0000256" key="2">
    <source>
        <dbReference type="ARBA" id="ARBA00022448"/>
    </source>
</evidence>
<comment type="caution">
    <text evidence="9">The sequence shown here is derived from an EMBL/GenBank/DDBJ whole genome shotgun (WGS) entry which is preliminary data.</text>
</comment>
<dbReference type="Pfam" id="PF07690">
    <property type="entry name" value="MFS_1"/>
    <property type="match status" value="1"/>
</dbReference>
<dbReference type="InterPro" id="IPR020846">
    <property type="entry name" value="MFS_dom"/>
</dbReference>
<dbReference type="GO" id="GO:0022857">
    <property type="term" value="F:transmembrane transporter activity"/>
    <property type="evidence" value="ECO:0007669"/>
    <property type="project" value="InterPro"/>
</dbReference>
<feature type="domain" description="Major facilitator superfamily (MFS) profile" evidence="8">
    <location>
        <begin position="23"/>
        <end position="463"/>
    </location>
</feature>
<evidence type="ECO:0000256" key="1">
    <source>
        <dbReference type="ARBA" id="ARBA00004651"/>
    </source>
</evidence>
<keyword evidence="2" id="KW-0813">Transport</keyword>
<dbReference type="InterPro" id="IPR011701">
    <property type="entry name" value="MFS"/>
</dbReference>
<feature type="transmembrane region" description="Helical" evidence="7">
    <location>
        <begin position="441"/>
        <end position="461"/>
    </location>
</feature>
<dbReference type="GO" id="GO:0005886">
    <property type="term" value="C:plasma membrane"/>
    <property type="evidence" value="ECO:0007669"/>
    <property type="project" value="UniProtKB-SubCell"/>
</dbReference>
<keyword evidence="10" id="KW-1185">Reference proteome</keyword>
<dbReference type="PANTHER" id="PTHR42718">
    <property type="entry name" value="MAJOR FACILITATOR SUPERFAMILY MULTIDRUG TRANSPORTER MFSC"/>
    <property type="match status" value="1"/>
</dbReference>
<comment type="subcellular location">
    <subcellularLocation>
        <location evidence="1">Cell membrane</location>
        <topology evidence="1">Multi-pass membrane protein</topology>
    </subcellularLocation>
</comment>
<evidence type="ECO:0000256" key="4">
    <source>
        <dbReference type="ARBA" id="ARBA00022692"/>
    </source>
</evidence>
<evidence type="ECO:0000259" key="8">
    <source>
        <dbReference type="PROSITE" id="PS50850"/>
    </source>
</evidence>
<gene>
    <name evidence="9" type="ORF">FVP33_08875</name>
</gene>
<dbReference type="PROSITE" id="PS50850">
    <property type="entry name" value="MFS"/>
    <property type="match status" value="1"/>
</dbReference>
<dbReference type="PRINTS" id="PR01036">
    <property type="entry name" value="TCRTETB"/>
</dbReference>
<evidence type="ECO:0000256" key="5">
    <source>
        <dbReference type="ARBA" id="ARBA00022989"/>
    </source>
</evidence>
<feature type="transmembrane region" description="Helical" evidence="7">
    <location>
        <begin position="276"/>
        <end position="302"/>
    </location>
</feature>
<evidence type="ECO:0000313" key="9">
    <source>
        <dbReference type="EMBL" id="TXN30623.1"/>
    </source>
</evidence>
<feature type="transmembrane region" description="Helical" evidence="7">
    <location>
        <begin position="119"/>
        <end position="136"/>
    </location>
</feature>
<evidence type="ECO:0000313" key="10">
    <source>
        <dbReference type="Proteomes" id="UP000321379"/>
    </source>
</evidence>
<feature type="transmembrane region" description="Helical" evidence="7">
    <location>
        <begin position="341"/>
        <end position="359"/>
    </location>
</feature>
<dbReference type="Gene3D" id="1.20.1720.10">
    <property type="entry name" value="Multidrug resistance protein D"/>
    <property type="match status" value="1"/>
</dbReference>